<sequence length="289" mass="31103">MLNARSKMDADVEFETQALGGKDLAYLAPLSLQEAEDMKAAHPEFQFFAGGTILNWRAAPRAKGLIDLKNLALDEIDVTPESLAIGAMVTIQELTEYPGIPKAVSSAAGLFSSRNVRNMATVGGTAAGRFFVSDLLPVFLAYRADVKYFLGKKMSTLPLSQWLQARSGILCSIVIRQLDRNVAFRQEKISKIDFPLIVTAVGWKKAGTQIKEAVVAISGASGKMALSESGAACLEGKDVSVIESSMVNAAVQQDLQPTESIKASSRVKRRIVESQLKGIIAELQKEGAL</sequence>
<dbReference type="PANTHER" id="PTHR42659:SF9">
    <property type="entry name" value="XANTHINE DEHYDROGENASE FAD-BINDING SUBUNIT XDHB-RELATED"/>
    <property type="match status" value="1"/>
</dbReference>
<gene>
    <name evidence="2" type="ORF">CSB45_01510</name>
</gene>
<dbReference type="InterPro" id="IPR036683">
    <property type="entry name" value="CO_DH_flav_C_dom_sf"/>
</dbReference>
<reference evidence="2 3" key="1">
    <citation type="submission" date="2017-10" db="EMBL/GenBank/DDBJ databases">
        <title>Novel microbial diversity and functional potential in the marine mammal oral microbiome.</title>
        <authorList>
            <person name="Dudek N.K."/>
            <person name="Sun C.L."/>
            <person name="Burstein D."/>
            <person name="Kantor R.S."/>
            <person name="Aliaga Goltsman D.S."/>
            <person name="Bik E.M."/>
            <person name="Thomas B.C."/>
            <person name="Banfield J.F."/>
            <person name="Relman D.A."/>
        </authorList>
    </citation>
    <scope>NUCLEOTIDE SEQUENCE [LARGE SCALE GENOMIC DNA]</scope>
    <source>
        <strain evidence="2">DOLZORAL124_49_17</strain>
    </source>
</reference>
<dbReference type="Pfam" id="PF00941">
    <property type="entry name" value="FAD_binding_5"/>
    <property type="match status" value="1"/>
</dbReference>
<dbReference type="GO" id="GO:0016491">
    <property type="term" value="F:oxidoreductase activity"/>
    <property type="evidence" value="ECO:0007669"/>
    <property type="project" value="InterPro"/>
</dbReference>
<dbReference type="InterPro" id="IPR051312">
    <property type="entry name" value="Diverse_Substr_Oxidored"/>
</dbReference>
<evidence type="ECO:0000259" key="1">
    <source>
        <dbReference type="PROSITE" id="PS51387"/>
    </source>
</evidence>
<dbReference type="EMBL" id="PDPS01000020">
    <property type="protein sequence ID" value="PID59110.1"/>
    <property type="molecule type" value="Genomic_DNA"/>
</dbReference>
<name>A0A2G6EAJ6_9BACT</name>
<dbReference type="SUPFAM" id="SSF55447">
    <property type="entry name" value="CO dehydrogenase flavoprotein C-terminal domain-like"/>
    <property type="match status" value="1"/>
</dbReference>
<protein>
    <recommendedName>
        <fullName evidence="1">FAD-binding PCMH-type domain-containing protein</fullName>
    </recommendedName>
</protein>
<dbReference type="InterPro" id="IPR002346">
    <property type="entry name" value="Mopterin_DH_FAD-bd"/>
</dbReference>
<organism evidence="2 3">
    <name type="scientific">candidate division KSB3 bacterium</name>
    <dbReference type="NCBI Taxonomy" id="2044937"/>
    <lineage>
        <taxon>Bacteria</taxon>
        <taxon>candidate division KSB3</taxon>
    </lineage>
</organism>
<dbReference type="InterPro" id="IPR016166">
    <property type="entry name" value="FAD-bd_PCMH"/>
</dbReference>
<feature type="domain" description="FAD-binding PCMH-type" evidence="1">
    <location>
        <begin position="19"/>
        <end position="180"/>
    </location>
</feature>
<dbReference type="Gene3D" id="3.30.465.10">
    <property type="match status" value="1"/>
</dbReference>
<accession>A0A2G6EAJ6</accession>
<evidence type="ECO:0000313" key="2">
    <source>
        <dbReference type="EMBL" id="PID59110.1"/>
    </source>
</evidence>
<dbReference type="PROSITE" id="PS51387">
    <property type="entry name" value="FAD_PCMH"/>
    <property type="match status" value="1"/>
</dbReference>
<dbReference type="InterPro" id="IPR016169">
    <property type="entry name" value="FAD-bd_PCMH_sub2"/>
</dbReference>
<dbReference type="PANTHER" id="PTHR42659">
    <property type="entry name" value="XANTHINE DEHYDROGENASE SUBUNIT C-RELATED"/>
    <property type="match status" value="1"/>
</dbReference>
<dbReference type="GO" id="GO:0071949">
    <property type="term" value="F:FAD binding"/>
    <property type="evidence" value="ECO:0007669"/>
    <property type="project" value="InterPro"/>
</dbReference>
<dbReference type="InterPro" id="IPR036318">
    <property type="entry name" value="FAD-bd_PCMH-like_sf"/>
</dbReference>
<comment type="caution">
    <text evidence="2">The sequence shown here is derived from an EMBL/GenBank/DDBJ whole genome shotgun (WGS) entry which is preliminary data.</text>
</comment>
<dbReference type="AlphaFoldDB" id="A0A2G6EAJ6"/>
<dbReference type="SUPFAM" id="SSF56176">
    <property type="entry name" value="FAD-binding/transporter-associated domain-like"/>
    <property type="match status" value="1"/>
</dbReference>
<proteinExistence type="predicted"/>
<evidence type="ECO:0000313" key="3">
    <source>
        <dbReference type="Proteomes" id="UP000229740"/>
    </source>
</evidence>
<dbReference type="Proteomes" id="UP000229740">
    <property type="component" value="Unassembled WGS sequence"/>
</dbReference>